<accession>A0A9P0G7Y6</accession>
<sequence length="122" mass="14295">MVRDFNYRTELRSRRVGPKKWMISIPIVLSERFKAQNYLMDTQDTRTDDVYKVKESALNYVATERIKNLAQPKLRDNTIKESDSIVSTTSRVKISALSYMPTKRIIQLARPKDPVHECTFLQ</sequence>
<dbReference type="AlphaFoldDB" id="A0A9P0G7Y6"/>
<dbReference type="Pfam" id="PF14912">
    <property type="entry name" value="THEG"/>
    <property type="match status" value="1"/>
</dbReference>
<dbReference type="OrthoDB" id="25466at2759"/>
<dbReference type="PANTHER" id="PTHR15901">
    <property type="entry name" value="TESTICULAR HAPLOID EXPRESSED GENE PROTEIN"/>
    <property type="match status" value="1"/>
</dbReference>
<evidence type="ECO:0000313" key="3">
    <source>
        <dbReference type="Proteomes" id="UP001153636"/>
    </source>
</evidence>
<organism evidence="2 3">
    <name type="scientific">Psylliodes chrysocephalus</name>
    <dbReference type="NCBI Taxonomy" id="3402493"/>
    <lineage>
        <taxon>Eukaryota</taxon>
        <taxon>Metazoa</taxon>
        <taxon>Ecdysozoa</taxon>
        <taxon>Arthropoda</taxon>
        <taxon>Hexapoda</taxon>
        <taxon>Insecta</taxon>
        <taxon>Pterygota</taxon>
        <taxon>Neoptera</taxon>
        <taxon>Endopterygota</taxon>
        <taxon>Coleoptera</taxon>
        <taxon>Polyphaga</taxon>
        <taxon>Cucujiformia</taxon>
        <taxon>Chrysomeloidea</taxon>
        <taxon>Chrysomelidae</taxon>
        <taxon>Galerucinae</taxon>
        <taxon>Alticini</taxon>
        <taxon>Psylliodes</taxon>
    </lineage>
</organism>
<evidence type="ECO:0000313" key="2">
    <source>
        <dbReference type="EMBL" id="CAH1101286.1"/>
    </source>
</evidence>
<reference evidence="2" key="1">
    <citation type="submission" date="2022-01" db="EMBL/GenBank/DDBJ databases">
        <authorList>
            <person name="King R."/>
        </authorList>
    </citation>
    <scope>NUCLEOTIDE SEQUENCE</scope>
</reference>
<dbReference type="InterPro" id="IPR042401">
    <property type="entry name" value="SPMAP2-like"/>
</dbReference>
<proteinExistence type="predicted"/>
<dbReference type="InterPro" id="IPR006623">
    <property type="entry name" value="THEG"/>
</dbReference>
<gene>
    <name evidence="2" type="ORF">PSYICH_LOCUS2798</name>
</gene>
<protein>
    <submittedName>
        <fullName evidence="2">Uncharacterized protein</fullName>
    </submittedName>
</protein>
<dbReference type="Proteomes" id="UP001153636">
    <property type="component" value="Chromosome 11"/>
</dbReference>
<keyword evidence="3" id="KW-1185">Reference proteome</keyword>
<dbReference type="SMART" id="SM00705">
    <property type="entry name" value="THEG"/>
    <property type="match status" value="2"/>
</dbReference>
<dbReference type="PANTHER" id="PTHR15901:SF16">
    <property type="entry name" value="TESTICULAR HAPLOID EXPRESSED GENE PROTEIN"/>
    <property type="match status" value="1"/>
</dbReference>
<name>A0A9P0G7Y6_9CUCU</name>
<keyword evidence="1" id="KW-0677">Repeat</keyword>
<evidence type="ECO:0000256" key="1">
    <source>
        <dbReference type="ARBA" id="ARBA00022737"/>
    </source>
</evidence>
<dbReference type="EMBL" id="OV651823">
    <property type="protein sequence ID" value="CAH1101286.1"/>
    <property type="molecule type" value="Genomic_DNA"/>
</dbReference>